<accession>A0ACC6KVY8</accession>
<evidence type="ECO:0000313" key="2">
    <source>
        <dbReference type="Proteomes" id="UP001246858"/>
    </source>
</evidence>
<sequence length="461" mass="51417">MYTYKITLLVLLTLGVCLCSCKDLVEIEAPKNSLVPATVFRSNDLATAAVLGIYQQMAASGYASGGAQSLSVALGLSADEFIGYSTENQQLAQNQLLSYNAFALSTWTALYARIYNANTILEGLERSEGVTPPVKNQLKGEVLFTRAFNYFYLVNLYGPVPLHLGTDYQLNSKASRAEVNQIYHQVLADLQMAEQLLPDAYITTERVRPNRAAVHMLLARTYLYLQNWPNAEKYASRVIEKTATYKLTGLDQVFLSNSQENIWQLAPPAGSNTPAGALLNLTTAPAGSQVALRPDFVLNAFEPADQRKTTWAKSIAAGNSTFYYPYKYKVRASTVVTEYTSVLRLAELLLIRAEARALQNNLPGAIDDLDAIRFRAGLFLVKNTDPDISKTDLLKLIEKERRVELFSEWGHRWFDLKRAGRSAAVLAPIKPKWKATYTLFPIPKAETERNRNISQNEGYEN</sequence>
<protein>
    <submittedName>
        <fullName evidence="1">Uncharacterized protein</fullName>
    </submittedName>
</protein>
<keyword evidence="2" id="KW-1185">Reference proteome</keyword>
<name>A0ACC6KVY8_9SPHI</name>
<dbReference type="Proteomes" id="UP001246858">
    <property type="component" value="Unassembled WGS sequence"/>
</dbReference>
<dbReference type="EMBL" id="JAVDTF010000001">
    <property type="protein sequence ID" value="MDR6783314.1"/>
    <property type="molecule type" value="Genomic_DNA"/>
</dbReference>
<comment type="caution">
    <text evidence="1">The sequence shown here is derived from an EMBL/GenBank/DDBJ whole genome shotgun (WGS) entry which is preliminary data.</text>
</comment>
<organism evidence="1 2">
    <name type="scientific">Pedobacter africanus</name>
    <dbReference type="NCBI Taxonomy" id="151894"/>
    <lineage>
        <taxon>Bacteria</taxon>
        <taxon>Pseudomonadati</taxon>
        <taxon>Bacteroidota</taxon>
        <taxon>Sphingobacteriia</taxon>
        <taxon>Sphingobacteriales</taxon>
        <taxon>Sphingobacteriaceae</taxon>
        <taxon>Pedobacter</taxon>
    </lineage>
</organism>
<reference evidence="1" key="1">
    <citation type="submission" date="2023-07" db="EMBL/GenBank/DDBJ databases">
        <title>Sorghum-associated microbial communities from plants grown in Nebraska, USA.</title>
        <authorList>
            <person name="Schachtman D."/>
        </authorList>
    </citation>
    <scope>NUCLEOTIDE SEQUENCE</scope>
    <source>
        <strain evidence="1">2697</strain>
    </source>
</reference>
<evidence type="ECO:0000313" key="1">
    <source>
        <dbReference type="EMBL" id="MDR6783314.1"/>
    </source>
</evidence>
<proteinExistence type="predicted"/>
<gene>
    <name evidence="1" type="ORF">J2X78_001866</name>
</gene>